<keyword evidence="3" id="KW-1185">Reference proteome</keyword>
<comment type="caution">
    <text evidence="2">The sequence shown here is derived from an EMBL/GenBank/DDBJ whole genome shotgun (WGS) entry which is preliminary data.</text>
</comment>
<dbReference type="CDD" id="cd06130">
    <property type="entry name" value="DNA_pol_III_epsilon_like"/>
    <property type="match status" value="1"/>
</dbReference>
<keyword evidence="2" id="KW-0269">Exonuclease</keyword>
<sequence>MPIRLPPMRQSRKILMPSAPPPFPQGPFRFFALDVETANNERGSICQIGVAAVTLEGQIRTWVSYVNPETDRWTCSFVHGITDRMVQDAPKFATALAPLRRMLEGKVVWQHSSFDRTAIFAACERYGLERPEWDWQDSVRLARSTWPELKGNGGHGLASLKKYLGLQFRHHDAGEDARAAAEIVLRAELQARS</sequence>
<dbReference type="SMART" id="SM00479">
    <property type="entry name" value="EXOIII"/>
    <property type="match status" value="1"/>
</dbReference>
<feature type="domain" description="Exonuclease" evidence="1">
    <location>
        <begin position="29"/>
        <end position="193"/>
    </location>
</feature>
<proteinExistence type="predicted"/>
<organism evidence="2 3">
    <name type="scientific">Pseudogemmobacter faecipullorum</name>
    <dbReference type="NCBI Taxonomy" id="2755041"/>
    <lineage>
        <taxon>Bacteria</taxon>
        <taxon>Pseudomonadati</taxon>
        <taxon>Pseudomonadota</taxon>
        <taxon>Alphaproteobacteria</taxon>
        <taxon>Rhodobacterales</taxon>
        <taxon>Paracoccaceae</taxon>
        <taxon>Pseudogemmobacter</taxon>
    </lineage>
</organism>
<dbReference type="PANTHER" id="PTHR30231:SF42">
    <property type="entry name" value="EXONUCLEASE"/>
    <property type="match status" value="1"/>
</dbReference>
<keyword evidence="2" id="KW-0540">Nuclease</keyword>
<accession>A0ABS8CJL0</accession>
<dbReference type="GO" id="GO:0004527">
    <property type="term" value="F:exonuclease activity"/>
    <property type="evidence" value="ECO:0007669"/>
    <property type="project" value="UniProtKB-KW"/>
</dbReference>
<keyword evidence="2" id="KW-0378">Hydrolase</keyword>
<evidence type="ECO:0000313" key="2">
    <source>
        <dbReference type="EMBL" id="MCB5409598.1"/>
    </source>
</evidence>
<dbReference type="PANTHER" id="PTHR30231">
    <property type="entry name" value="DNA POLYMERASE III SUBUNIT EPSILON"/>
    <property type="match status" value="1"/>
</dbReference>
<protein>
    <submittedName>
        <fullName evidence="2">3'-5' exonuclease</fullName>
    </submittedName>
</protein>
<dbReference type="Proteomes" id="UP001198571">
    <property type="component" value="Unassembled WGS sequence"/>
</dbReference>
<dbReference type="InterPro" id="IPR036397">
    <property type="entry name" value="RNaseH_sf"/>
</dbReference>
<dbReference type="InterPro" id="IPR013520">
    <property type="entry name" value="Ribonucl_H"/>
</dbReference>
<name>A0ABS8CJL0_9RHOB</name>
<dbReference type="SUPFAM" id="SSF53098">
    <property type="entry name" value="Ribonuclease H-like"/>
    <property type="match status" value="1"/>
</dbReference>
<evidence type="ECO:0000259" key="1">
    <source>
        <dbReference type="SMART" id="SM00479"/>
    </source>
</evidence>
<dbReference type="Gene3D" id="3.30.420.10">
    <property type="entry name" value="Ribonuclease H-like superfamily/Ribonuclease H"/>
    <property type="match status" value="1"/>
</dbReference>
<dbReference type="EMBL" id="JACDXX010000004">
    <property type="protein sequence ID" value="MCB5409598.1"/>
    <property type="molecule type" value="Genomic_DNA"/>
</dbReference>
<dbReference type="InterPro" id="IPR012337">
    <property type="entry name" value="RNaseH-like_sf"/>
</dbReference>
<gene>
    <name evidence="2" type="ORF">H0485_06225</name>
</gene>
<dbReference type="Pfam" id="PF00929">
    <property type="entry name" value="RNase_T"/>
    <property type="match status" value="1"/>
</dbReference>
<reference evidence="2 3" key="1">
    <citation type="submission" date="2020-07" db="EMBL/GenBank/DDBJ databases">
        <title>Pseudogemmobacter sp. nov., isolated from poultry manure in Taiwan.</title>
        <authorList>
            <person name="Lin S.-Y."/>
            <person name="Tang Y.-S."/>
            <person name="Young C.-C."/>
        </authorList>
    </citation>
    <scope>NUCLEOTIDE SEQUENCE [LARGE SCALE GENOMIC DNA]</scope>
    <source>
        <strain evidence="2 3">CC-YST710</strain>
    </source>
</reference>
<evidence type="ECO:0000313" key="3">
    <source>
        <dbReference type="Proteomes" id="UP001198571"/>
    </source>
</evidence>